<evidence type="ECO:0000313" key="10">
    <source>
        <dbReference type="Proteomes" id="UP000289708"/>
    </source>
</evidence>
<sequence length="471" mass="49423">MATRNLLALGGLAALATFALGGLDAAFAPGGTPGMLAAPAAADDDDDGGGRGWRGGGRFFDDDDDDRPRRRGPRFYVEDDDDDDVEVYYEPRWPTPRAQRRQAPPRRAAAPPEFVAAGVTQEALGRLRAAGFSIIAERRLGLLPEATVRVAAPRNLRAARARTRLTELAPGAVIGANVFYRPNARPACPERACFPYEPEHWSVPVCPARGPVGMIDTRVDPGHPALANRAIEAVSTRGEKRKPSDPAHGTEVAILLAGARAEPDDLKLVAVDAFHRVGSDDRADVFDLVAALDLLSERGVGVVNLSLAGPANEVLERAGQKAAERGMILVAAVGNEGPKAKPRYPAAYPWAVGVTAVDARGLPYAKAGRGEHVAFAAPGVRLELPDAALKPGRQRSGTSYASPLVAAALSSLKAQSNGRPATEIVAALAAGVEDKGEPGRDPVFGWGTLPQDKGCPAAVKGEAPAQAYSRE</sequence>
<dbReference type="Pfam" id="PF00082">
    <property type="entry name" value="Peptidase_S8"/>
    <property type="match status" value="1"/>
</dbReference>
<evidence type="ECO:0000256" key="5">
    <source>
        <dbReference type="PROSITE-ProRule" id="PRU01240"/>
    </source>
</evidence>
<comment type="caution">
    <text evidence="9">The sequence shown here is derived from an EMBL/GenBank/DDBJ whole genome shotgun (WGS) entry which is preliminary data.</text>
</comment>
<evidence type="ECO:0000256" key="1">
    <source>
        <dbReference type="ARBA" id="ARBA00011073"/>
    </source>
</evidence>
<feature type="region of interest" description="Disordered" evidence="6">
    <location>
        <begin position="35"/>
        <end position="78"/>
    </location>
</feature>
<dbReference type="OrthoDB" id="5405281at2"/>
<dbReference type="CDD" id="cd05561">
    <property type="entry name" value="Peptidases_S8_4"/>
    <property type="match status" value="1"/>
</dbReference>
<feature type="active site" description="Charge relay system" evidence="5">
    <location>
        <position position="399"/>
    </location>
</feature>
<evidence type="ECO:0000256" key="4">
    <source>
        <dbReference type="ARBA" id="ARBA00022825"/>
    </source>
</evidence>
<gene>
    <name evidence="9" type="ORF">EK403_09135</name>
</gene>
<evidence type="ECO:0000256" key="6">
    <source>
        <dbReference type="SAM" id="MobiDB-lite"/>
    </source>
</evidence>
<evidence type="ECO:0000256" key="3">
    <source>
        <dbReference type="ARBA" id="ARBA00022801"/>
    </source>
</evidence>
<evidence type="ECO:0000256" key="2">
    <source>
        <dbReference type="ARBA" id="ARBA00022670"/>
    </source>
</evidence>
<protein>
    <submittedName>
        <fullName evidence="9">Peptidase S8</fullName>
    </submittedName>
</protein>
<dbReference type="PRINTS" id="PR00723">
    <property type="entry name" value="SUBTILISIN"/>
</dbReference>
<dbReference type="PROSITE" id="PS00138">
    <property type="entry name" value="SUBTILASE_SER"/>
    <property type="match status" value="1"/>
</dbReference>
<dbReference type="InterPro" id="IPR000209">
    <property type="entry name" value="Peptidase_S8/S53_dom"/>
</dbReference>
<keyword evidence="3 5" id="KW-0378">Hydrolase</keyword>
<dbReference type="GO" id="GO:0004252">
    <property type="term" value="F:serine-type endopeptidase activity"/>
    <property type="evidence" value="ECO:0007669"/>
    <property type="project" value="UniProtKB-UniRule"/>
</dbReference>
<keyword evidence="10" id="KW-1185">Reference proteome</keyword>
<dbReference type="InterPro" id="IPR015500">
    <property type="entry name" value="Peptidase_S8_subtilisin-rel"/>
</dbReference>
<keyword evidence="7" id="KW-0732">Signal</keyword>
<feature type="region of interest" description="Disordered" evidence="6">
    <location>
        <begin position="432"/>
        <end position="471"/>
    </location>
</feature>
<accession>A0A4Q0MKW0</accession>
<dbReference type="PANTHER" id="PTHR43806">
    <property type="entry name" value="PEPTIDASE S8"/>
    <property type="match status" value="1"/>
</dbReference>
<dbReference type="SUPFAM" id="SSF52743">
    <property type="entry name" value="Subtilisin-like"/>
    <property type="match status" value="1"/>
</dbReference>
<reference evidence="9 10" key="1">
    <citation type="submission" date="2018-12" db="EMBL/GenBank/DDBJ databases">
        <title>bacterium Hansschlegelia zhihuaiae S113.</title>
        <authorList>
            <person name="He J."/>
        </authorList>
    </citation>
    <scope>NUCLEOTIDE SEQUENCE [LARGE SCALE GENOMIC DNA]</scope>
    <source>
        <strain evidence="9 10">S 113</strain>
    </source>
</reference>
<dbReference type="RefSeq" id="WP_128777185.1">
    <property type="nucleotide sequence ID" value="NZ_RYFI01000007.1"/>
</dbReference>
<feature type="chain" id="PRO_5020807998" evidence="7">
    <location>
        <begin position="22"/>
        <end position="471"/>
    </location>
</feature>
<feature type="active site" description="Charge relay system" evidence="5">
    <location>
        <position position="248"/>
    </location>
</feature>
<dbReference type="AlphaFoldDB" id="A0A4Q0MKW0"/>
<comment type="similarity">
    <text evidence="1 5">Belongs to the peptidase S8 family.</text>
</comment>
<name>A0A4Q0MKW0_9HYPH</name>
<dbReference type="InterPro" id="IPR050131">
    <property type="entry name" value="Peptidase_S8_subtilisin-like"/>
</dbReference>
<dbReference type="PROSITE" id="PS51892">
    <property type="entry name" value="SUBTILASE"/>
    <property type="match status" value="1"/>
</dbReference>
<organism evidence="9 10">
    <name type="scientific">Hansschlegelia zhihuaiae</name>
    <dbReference type="NCBI Taxonomy" id="405005"/>
    <lineage>
        <taxon>Bacteria</taxon>
        <taxon>Pseudomonadati</taxon>
        <taxon>Pseudomonadota</taxon>
        <taxon>Alphaproteobacteria</taxon>
        <taxon>Hyphomicrobiales</taxon>
        <taxon>Methylopilaceae</taxon>
        <taxon>Hansschlegelia</taxon>
    </lineage>
</organism>
<feature type="active site" description="Charge relay system" evidence="5">
    <location>
        <position position="216"/>
    </location>
</feature>
<proteinExistence type="inferred from homology"/>
<dbReference type="GO" id="GO:0006508">
    <property type="term" value="P:proteolysis"/>
    <property type="evidence" value="ECO:0007669"/>
    <property type="project" value="UniProtKB-KW"/>
</dbReference>
<dbReference type="EMBL" id="RYFI01000007">
    <property type="protein sequence ID" value="RXF73739.1"/>
    <property type="molecule type" value="Genomic_DNA"/>
</dbReference>
<keyword evidence="2 5" id="KW-0645">Protease</keyword>
<feature type="signal peptide" evidence="7">
    <location>
        <begin position="1"/>
        <end position="21"/>
    </location>
</feature>
<keyword evidence="4 5" id="KW-0720">Serine protease</keyword>
<evidence type="ECO:0000256" key="7">
    <source>
        <dbReference type="SAM" id="SignalP"/>
    </source>
</evidence>
<evidence type="ECO:0000259" key="8">
    <source>
        <dbReference type="Pfam" id="PF00082"/>
    </source>
</evidence>
<feature type="domain" description="Peptidase S8/S53" evidence="8">
    <location>
        <begin position="212"/>
        <end position="447"/>
    </location>
</feature>
<dbReference type="PANTHER" id="PTHR43806:SF11">
    <property type="entry name" value="CEREVISIN-RELATED"/>
    <property type="match status" value="1"/>
</dbReference>
<dbReference type="InterPro" id="IPR036852">
    <property type="entry name" value="Peptidase_S8/S53_dom_sf"/>
</dbReference>
<dbReference type="Gene3D" id="3.40.50.200">
    <property type="entry name" value="Peptidase S8/S53 domain"/>
    <property type="match status" value="1"/>
</dbReference>
<dbReference type="InterPro" id="IPR023828">
    <property type="entry name" value="Peptidase_S8_Ser-AS"/>
</dbReference>
<evidence type="ECO:0000313" key="9">
    <source>
        <dbReference type="EMBL" id="RXF73739.1"/>
    </source>
</evidence>
<dbReference type="Proteomes" id="UP000289708">
    <property type="component" value="Unassembled WGS sequence"/>
</dbReference>